<dbReference type="Proteomes" id="UP001595075">
    <property type="component" value="Unassembled WGS sequence"/>
</dbReference>
<gene>
    <name evidence="3" type="ORF">VTL71DRAFT_10673</name>
</gene>
<evidence type="ECO:0000313" key="4">
    <source>
        <dbReference type="Proteomes" id="UP001595075"/>
    </source>
</evidence>
<feature type="transmembrane region" description="Helical" evidence="2">
    <location>
        <begin position="134"/>
        <end position="153"/>
    </location>
</feature>
<reference evidence="3 4" key="1">
    <citation type="journal article" date="2024" name="Commun. Biol.">
        <title>Comparative genomic analysis of thermophilic fungi reveals convergent evolutionary adaptations and gene losses.</title>
        <authorList>
            <person name="Steindorff A.S."/>
            <person name="Aguilar-Pontes M.V."/>
            <person name="Robinson A.J."/>
            <person name="Andreopoulos B."/>
            <person name="LaButti K."/>
            <person name="Kuo A."/>
            <person name="Mondo S."/>
            <person name="Riley R."/>
            <person name="Otillar R."/>
            <person name="Haridas S."/>
            <person name="Lipzen A."/>
            <person name="Grimwood J."/>
            <person name="Schmutz J."/>
            <person name="Clum A."/>
            <person name="Reid I.D."/>
            <person name="Moisan M.C."/>
            <person name="Butler G."/>
            <person name="Nguyen T.T.M."/>
            <person name="Dewar K."/>
            <person name="Conant G."/>
            <person name="Drula E."/>
            <person name="Henrissat B."/>
            <person name="Hansel C."/>
            <person name="Singer S."/>
            <person name="Hutchinson M.I."/>
            <person name="de Vries R.P."/>
            <person name="Natvig D.O."/>
            <person name="Powell A.J."/>
            <person name="Tsang A."/>
            <person name="Grigoriev I.V."/>
        </authorList>
    </citation>
    <scope>NUCLEOTIDE SEQUENCE [LARGE SCALE GENOMIC DNA]</scope>
    <source>
        <strain evidence="3 4">CBS 494.80</strain>
    </source>
</reference>
<feature type="region of interest" description="Disordered" evidence="1">
    <location>
        <begin position="1"/>
        <end position="32"/>
    </location>
</feature>
<proteinExistence type="predicted"/>
<feature type="transmembrane region" description="Helical" evidence="2">
    <location>
        <begin position="48"/>
        <end position="66"/>
    </location>
</feature>
<evidence type="ECO:0000313" key="3">
    <source>
        <dbReference type="EMBL" id="KAL2073349.1"/>
    </source>
</evidence>
<keyword evidence="2" id="KW-0472">Membrane</keyword>
<keyword evidence="4" id="KW-1185">Reference proteome</keyword>
<keyword evidence="2" id="KW-1133">Transmembrane helix</keyword>
<keyword evidence="2" id="KW-0812">Transmembrane</keyword>
<evidence type="ECO:0000256" key="1">
    <source>
        <dbReference type="SAM" id="MobiDB-lite"/>
    </source>
</evidence>
<comment type="caution">
    <text evidence="3">The sequence shown here is derived from an EMBL/GenBank/DDBJ whole genome shotgun (WGS) entry which is preliminary data.</text>
</comment>
<name>A0ABR4CTX4_9HELO</name>
<accession>A0ABR4CTX4</accession>
<protein>
    <submittedName>
        <fullName evidence="3">Uncharacterized protein</fullName>
    </submittedName>
</protein>
<sequence>MATARLRKTFQYPSENDSDEEGPEAMDEEEQESLIHQMHQANTTRNKQYTHALLLLTLLSTIPYIPTLFASKTALLSLLSLTSLLSTAYLLLILPPGRTGIAPLDALNTSSAPQSIAKRKEALLQAGGGPVEVWLPWLNVLLCVVLVGLGGVVKRGGGRGVWWAFEWLPMAVYGVVVAAKWVMGSVDPEGELGSLRYELRGA</sequence>
<evidence type="ECO:0000256" key="2">
    <source>
        <dbReference type="SAM" id="Phobius"/>
    </source>
</evidence>
<feature type="transmembrane region" description="Helical" evidence="2">
    <location>
        <begin position="160"/>
        <end position="183"/>
    </location>
</feature>
<dbReference type="EMBL" id="JAZHXI010000003">
    <property type="protein sequence ID" value="KAL2073349.1"/>
    <property type="molecule type" value="Genomic_DNA"/>
</dbReference>
<feature type="compositionally biased region" description="Acidic residues" evidence="1">
    <location>
        <begin position="16"/>
        <end position="32"/>
    </location>
</feature>
<organism evidence="3 4">
    <name type="scientific">Oculimacula yallundae</name>
    <dbReference type="NCBI Taxonomy" id="86028"/>
    <lineage>
        <taxon>Eukaryota</taxon>
        <taxon>Fungi</taxon>
        <taxon>Dikarya</taxon>
        <taxon>Ascomycota</taxon>
        <taxon>Pezizomycotina</taxon>
        <taxon>Leotiomycetes</taxon>
        <taxon>Helotiales</taxon>
        <taxon>Ploettnerulaceae</taxon>
        <taxon>Oculimacula</taxon>
    </lineage>
</organism>